<dbReference type="SUPFAM" id="SSF55103">
    <property type="entry name" value="FAD-linked oxidases, C-terminal domain"/>
    <property type="match status" value="1"/>
</dbReference>
<dbReference type="PANTHER" id="PTHR42934:SF2">
    <property type="entry name" value="GLYCOLATE OXIDASE SUBUNIT GLCD"/>
    <property type="match status" value="1"/>
</dbReference>
<dbReference type="InterPro" id="IPR051914">
    <property type="entry name" value="FAD-linked_OxidoTrans_Type4"/>
</dbReference>
<evidence type="ECO:0000313" key="6">
    <source>
        <dbReference type="EMBL" id="SBW04922.1"/>
    </source>
</evidence>
<protein>
    <submittedName>
        <fullName evidence="6">FAD/FMN-dependent dehydrogenase</fullName>
    </submittedName>
</protein>
<dbReference type="EMBL" id="FLUP01000001">
    <property type="protein sequence ID" value="SBW04922.1"/>
    <property type="molecule type" value="Genomic_DNA"/>
</dbReference>
<dbReference type="Gene3D" id="3.30.465.10">
    <property type="match status" value="1"/>
</dbReference>
<dbReference type="InterPro" id="IPR016164">
    <property type="entry name" value="FAD-linked_Oxase-like_C"/>
</dbReference>
<dbReference type="PROSITE" id="PS51387">
    <property type="entry name" value="FAD_PCMH"/>
    <property type="match status" value="1"/>
</dbReference>
<reference evidence="6" key="1">
    <citation type="submission" date="2016-04" db="EMBL/GenBank/DDBJ databases">
        <authorList>
            <person name="Evans L.H."/>
            <person name="Alamgir A."/>
            <person name="Owens N."/>
            <person name="Weber N.D."/>
            <person name="Virtaneva K."/>
            <person name="Barbian K."/>
            <person name="Babar A."/>
            <person name="Rosenke K."/>
        </authorList>
    </citation>
    <scope>NUCLEOTIDE SEQUENCE</scope>
    <source>
        <strain evidence="6">92-2</strain>
    </source>
</reference>
<accession>A0A212JZX8</accession>
<dbReference type="GO" id="GO:0071949">
    <property type="term" value="F:FAD binding"/>
    <property type="evidence" value="ECO:0007669"/>
    <property type="project" value="InterPro"/>
</dbReference>
<dbReference type="PANTHER" id="PTHR42934">
    <property type="entry name" value="GLYCOLATE OXIDASE SUBUNIT GLCD"/>
    <property type="match status" value="1"/>
</dbReference>
<feature type="domain" description="FAD-binding PCMH-type" evidence="5">
    <location>
        <begin position="35"/>
        <end position="219"/>
    </location>
</feature>
<name>A0A212JZX8_9BACT</name>
<dbReference type="Pfam" id="PF01565">
    <property type="entry name" value="FAD_binding_4"/>
    <property type="match status" value="1"/>
</dbReference>
<gene>
    <name evidence="6" type="ORF">KM92DES2_11989</name>
</gene>
<evidence type="ECO:0000256" key="4">
    <source>
        <dbReference type="ARBA" id="ARBA00023002"/>
    </source>
</evidence>
<organism evidence="6">
    <name type="scientific">uncultured Desulfovibrio sp</name>
    <dbReference type="NCBI Taxonomy" id="167968"/>
    <lineage>
        <taxon>Bacteria</taxon>
        <taxon>Pseudomonadati</taxon>
        <taxon>Thermodesulfobacteriota</taxon>
        <taxon>Desulfovibrionia</taxon>
        <taxon>Desulfovibrionales</taxon>
        <taxon>Desulfovibrionaceae</taxon>
        <taxon>Desulfovibrio</taxon>
        <taxon>environmental samples</taxon>
    </lineage>
</organism>
<dbReference type="InterPro" id="IPR016171">
    <property type="entry name" value="Vanillyl_alc_oxidase_C-sub2"/>
</dbReference>
<dbReference type="Gene3D" id="3.30.70.2740">
    <property type="match status" value="1"/>
</dbReference>
<dbReference type="InterPro" id="IPR006094">
    <property type="entry name" value="Oxid_FAD_bind_N"/>
</dbReference>
<dbReference type="Pfam" id="PF02913">
    <property type="entry name" value="FAD-oxidase_C"/>
    <property type="match status" value="1"/>
</dbReference>
<evidence type="ECO:0000256" key="2">
    <source>
        <dbReference type="ARBA" id="ARBA00022630"/>
    </source>
</evidence>
<dbReference type="GO" id="GO:0016491">
    <property type="term" value="F:oxidoreductase activity"/>
    <property type="evidence" value="ECO:0007669"/>
    <property type="project" value="UniProtKB-KW"/>
</dbReference>
<sequence>MLTKEDVRTHIASFIGEKNMLTKQEDLVCYTYNAGGAAPSAFLPILVALPVTAEEVSKIVGFCNEHKISVVTRSQGSGLSVNAITESDYSIIISLQRMNSIIVEPETLMAVVGPGAITADIKKAAAAHSLMYPPDPASFTFSSIGGNVATDAGGLQCVKYGTTKSYVTGMQVVLASGEIIRAGGKCIKDVTGYNLTQLFTGSEGTLGVITEITLKLIPLPQAKRAMRVAFNNIENAAKAVSAIMTSGVVPSIMEFQEQTLIRAVEDYTHAGLPVDAGAMLLIEVDGDVSTLKPQVEVIRRVCEQLGMVDFHVAETAEEAEQLWVARRSGLPALARVAKGRLGGDPAVPINKLAQAVHMLFEVGKKHGIKVSCQGHAGDGNIHPHFFFNSDEEKKTAAKARSEFHYEIIKMGGTVSAEHGVGREKAPYITKQLGEAQVGAMRAIKKALDPNNILNPGCIFGGQA</sequence>
<evidence type="ECO:0000256" key="3">
    <source>
        <dbReference type="ARBA" id="ARBA00022827"/>
    </source>
</evidence>
<dbReference type="InterPro" id="IPR016169">
    <property type="entry name" value="FAD-bd_PCMH_sub2"/>
</dbReference>
<dbReference type="SUPFAM" id="SSF56176">
    <property type="entry name" value="FAD-binding/transporter-associated domain-like"/>
    <property type="match status" value="1"/>
</dbReference>
<dbReference type="Gene3D" id="1.10.45.10">
    <property type="entry name" value="Vanillyl-alcohol Oxidase, Chain A, domain 4"/>
    <property type="match status" value="1"/>
</dbReference>
<dbReference type="AlphaFoldDB" id="A0A212JZX8"/>
<keyword evidence="4" id="KW-0560">Oxidoreductase</keyword>
<keyword evidence="3" id="KW-0274">FAD</keyword>
<dbReference type="InterPro" id="IPR004113">
    <property type="entry name" value="FAD-bd_oxidored_4_C"/>
</dbReference>
<keyword evidence="2" id="KW-0285">Flavoprotein</keyword>
<evidence type="ECO:0000256" key="1">
    <source>
        <dbReference type="ARBA" id="ARBA00001974"/>
    </source>
</evidence>
<dbReference type="InterPro" id="IPR036318">
    <property type="entry name" value="FAD-bd_PCMH-like_sf"/>
</dbReference>
<proteinExistence type="predicted"/>
<dbReference type="InterPro" id="IPR016166">
    <property type="entry name" value="FAD-bd_PCMH"/>
</dbReference>
<evidence type="ECO:0000259" key="5">
    <source>
        <dbReference type="PROSITE" id="PS51387"/>
    </source>
</evidence>
<dbReference type="RefSeq" id="WP_192112679.1">
    <property type="nucleotide sequence ID" value="NZ_CABUEN010000003.1"/>
</dbReference>
<comment type="cofactor">
    <cofactor evidence="1">
        <name>FAD</name>
        <dbReference type="ChEBI" id="CHEBI:57692"/>
    </cofactor>
</comment>
<dbReference type="FunFam" id="1.10.45.10:FF:000001">
    <property type="entry name" value="D-lactate dehydrogenase mitochondrial"/>
    <property type="match status" value="1"/>
</dbReference>